<dbReference type="EMBL" id="CAJJDM010000010">
    <property type="protein sequence ID" value="CAD8048690.1"/>
    <property type="molecule type" value="Genomic_DNA"/>
</dbReference>
<name>A0A8S1K1J8_PARPR</name>
<evidence type="ECO:0000313" key="1">
    <source>
        <dbReference type="EMBL" id="CAD8048690.1"/>
    </source>
</evidence>
<comment type="caution">
    <text evidence="1">The sequence shown here is derived from an EMBL/GenBank/DDBJ whole genome shotgun (WGS) entry which is preliminary data.</text>
</comment>
<accession>A0A8S1K1J8</accession>
<protein>
    <submittedName>
        <fullName evidence="1">Uncharacterized protein</fullName>
    </submittedName>
</protein>
<gene>
    <name evidence="1" type="ORF">PPRIM_AZ9-3.1.T0130036</name>
</gene>
<dbReference type="OMA" id="RIGYCEW"/>
<sequence length="1922" mass="225625">MNQNLCLSQKGQYNYYDIITRTCKTQNINLYLPCVDFLDKDYDLDNKPCDNGINGRINQELCLDLINSNTKWDASLQRCIHVTNKSISCDNMQFVNPNLCKYGIVQESYLCLYNLDTSSCYSSQLIDLHCDTPGINYEQCISNQKENCQWKENKCISLTVNLIVQYYCFEFQNVSPNVCRFTSRNFSCEYDHKTFGCKIITNQIINSYNYVNNQGCLTSTDQYYFDNVQHQCLNATDYLNILNCDTEFIPIQTCLAITTQNQNCFWGSIPSDPQIKCRQYKQQFQTTCNSYQQSANLNTCTQMASNLSLILTDDQFCEVIDSKCVSSISKIEDIDCGYNRMINIHRCVAFTTQNCYFLNNKCNLLIGAQEYQQKLLGILECQQSNLQICNQILTSGQTCHITQDKKCVQLYFSFSDTCQNISHYDMNNYNPQICSRAFNACYYDIQSKTCQEPLTLKQFKCNQIGASKKLCLLYTYENCVFYNEICQTLVDLSIDCKFRNRNACFQGIIACFWNEINQVCQQQIIDCPFYYEKSFSWQICQSSNQFCFAGQNGCINYFNEVPCWLSLSQLLCNFQWKYCQWLDNQCVNDNYDCESAQTQQQCLLHRSNFCVFHNNKCFTILNIELYDCDLFDQVSENFCRQYQPICTYSLTDFKCIKMNFLTNSQMIDEQFKQNTCSSLQQNIYSCILQRSLKCSYFNYSWYQFCGNSEVLQTCNYYNEIVYPSILTCESISNCKFGMTTKGEPFCSSSPLICENLQSFCLKDISGLHCYNEFDSNECLTYTGELFCENVQSFRVNKQLCLSIMQNPNNDSECYYQEETQTCKLKNPLLMIISTEEIIYDYYYCLFQDIELMIYYDDSQTFQYCTSYSEGERENLNLYGCTQLQDFTYYFDLEKFKCYKDITQPYIQISLCHQMNQLSCLQIQNNLSCVWLNKKCHKYKNEFIKIPCQNRNYNSCLKSQTQKCIWNQDTLQCTDCECQNNQCEYSEYYCQSINKLWNGNNCYEYNKDLPISFFRCDQLGLNKDLCLNYTQSLTCYWNGYYCQEANLYLLNCQDEVSQQTCNQIKTPKQICRWIDQKCQNQYQSNQCNDFSTLQYCRQALISCQFNLSLHKCEQKLDNSYICSNTLSYKACQNVQYEYCQFDGYCNIWYRTRYSCENIVNYWGCMNTSMYCKWTGQCVNIDDTFEPVACNKIPIEFNKVSCKKYSIEPCLYDEINKKCDMKLTSSFEGSTNIDQTNYTQIRLIYECTQFIDKEDCVGSRIGYCEWQDNRCLNCEYNQGCKIDSCENKSIKQCMIMHQLLCAWRNDKCIDWIFDQQSFTHSLVTQKCCKSMNSTVKYVESIQSCIQIDILTDECNTFGLSKIACLSLVNKQCTYKDDKCIDYIFQYKSKCHEYYDVNQQVCQQLPHLSCKYDELHNKCIDVDYSNDQCITLGLSKMGCSNIIQMPCYWNIQNQQCSNFQLQMHINQCDNQTVTNSYTCRLLNYHQDVCSYNLNNRTCQQQFNQLAKCSQPGLNRLACLRLINQPCQYLNNQCQKIKSLNSNCNELRDVNELTCKMNTNDHCIYDPVVGNCQHSLQQLPCNYKDRKDQCVCKSQQINSYCDMNESECKNNCIYEQELQICRPKRCFDLINCQGVMNDEQCYQDQTQKCQGAKKCEDIVNLNDSKNCSDFMFDKSNCIQIQNYCVSANNLQQICINSDCSNTSCKYDNFTCRPLICSDYQEEEQCQQISNCVYINGICKYIQTCSEIDDQSICIKTKVNEKQCSWEIYEIYQIAYHCTNNQCNLYSNSPILCNGNEINQYSCYMNEFQICQNCEDIIDPCLCSAGCIYSNGKCKSKLCQNFIQEKDCQNTKNCYWSTQDKLCRKFCRFLILQEDCLMLDYECHWNPYQYKCEDGIQIEINLSVTLNQFDKYSQPIFQFILILVFFQ</sequence>
<evidence type="ECO:0000313" key="2">
    <source>
        <dbReference type="Proteomes" id="UP000688137"/>
    </source>
</evidence>
<proteinExistence type="predicted"/>
<reference evidence="1" key="1">
    <citation type="submission" date="2021-01" db="EMBL/GenBank/DDBJ databases">
        <authorList>
            <consortium name="Genoscope - CEA"/>
            <person name="William W."/>
        </authorList>
    </citation>
    <scope>NUCLEOTIDE SEQUENCE</scope>
</reference>
<keyword evidence="2" id="KW-1185">Reference proteome</keyword>
<organism evidence="1 2">
    <name type="scientific">Paramecium primaurelia</name>
    <dbReference type="NCBI Taxonomy" id="5886"/>
    <lineage>
        <taxon>Eukaryota</taxon>
        <taxon>Sar</taxon>
        <taxon>Alveolata</taxon>
        <taxon>Ciliophora</taxon>
        <taxon>Intramacronucleata</taxon>
        <taxon>Oligohymenophorea</taxon>
        <taxon>Peniculida</taxon>
        <taxon>Parameciidae</taxon>
        <taxon>Paramecium</taxon>
    </lineage>
</organism>
<dbReference type="Proteomes" id="UP000688137">
    <property type="component" value="Unassembled WGS sequence"/>
</dbReference>